<evidence type="ECO:0000256" key="1">
    <source>
        <dbReference type="ARBA" id="ARBA00004651"/>
    </source>
</evidence>
<dbReference type="Gene3D" id="3.40.720.10">
    <property type="entry name" value="Alkaline Phosphatase, subunit A"/>
    <property type="match status" value="1"/>
</dbReference>
<gene>
    <name evidence="7" type="ORF">Achr_21210</name>
</gene>
<dbReference type="KEGG" id="acx:Achr_21210"/>
<dbReference type="InterPro" id="IPR050448">
    <property type="entry name" value="OpgB/LTA_synthase_biosynth"/>
</dbReference>
<keyword evidence="5" id="KW-0472">Membrane</keyword>
<dbReference type="Proteomes" id="UP000068210">
    <property type="component" value="Chromosome"/>
</dbReference>
<dbReference type="Pfam" id="PF00884">
    <property type="entry name" value="Sulfatase"/>
    <property type="match status" value="1"/>
</dbReference>
<evidence type="ECO:0000256" key="4">
    <source>
        <dbReference type="ARBA" id="ARBA00022989"/>
    </source>
</evidence>
<dbReference type="AlphaFoldDB" id="A0A0C4WMI7"/>
<reference evidence="7 8" key="1">
    <citation type="journal article" date="2015" name="PLoS ONE">
        <title>Azotobacter Genomes: The Genome of Azotobacter chroococcum NCIMB 8003 (ATCC 4412).</title>
        <authorList>
            <person name="Robson R.L."/>
            <person name="Jones R."/>
            <person name="Robson R.M."/>
            <person name="Schwartz A."/>
            <person name="Richardson T.H."/>
        </authorList>
    </citation>
    <scope>NUCLEOTIDE SEQUENCE [LARGE SCALE GENOMIC DNA]</scope>
    <source>
        <strain evidence="7 8">NCIMB 8003</strain>
    </source>
</reference>
<evidence type="ECO:0000256" key="2">
    <source>
        <dbReference type="ARBA" id="ARBA00022475"/>
    </source>
</evidence>
<protein>
    <submittedName>
        <fullName evidence="7">Sulfatase protein</fullName>
    </submittedName>
</protein>
<keyword evidence="4" id="KW-1133">Transmembrane helix</keyword>
<dbReference type="GO" id="GO:0005886">
    <property type="term" value="C:plasma membrane"/>
    <property type="evidence" value="ECO:0007669"/>
    <property type="project" value="UniProtKB-SubCell"/>
</dbReference>
<proteinExistence type="predicted"/>
<dbReference type="STRING" id="1328314.Achr_21210"/>
<evidence type="ECO:0000256" key="3">
    <source>
        <dbReference type="ARBA" id="ARBA00022692"/>
    </source>
</evidence>
<keyword evidence="8" id="KW-1185">Reference proteome</keyword>
<dbReference type="SUPFAM" id="SSF53649">
    <property type="entry name" value="Alkaline phosphatase-like"/>
    <property type="match status" value="1"/>
</dbReference>
<organism evidence="7 8">
    <name type="scientific">Azotobacter chroococcum NCIMB 8003</name>
    <dbReference type="NCBI Taxonomy" id="1328314"/>
    <lineage>
        <taxon>Bacteria</taxon>
        <taxon>Pseudomonadati</taxon>
        <taxon>Pseudomonadota</taxon>
        <taxon>Gammaproteobacteria</taxon>
        <taxon>Pseudomonadales</taxon>
        <taxon>Pseudomonadaceae</taxon>
        <taxon>Azotobacter</taxon>
    </lineage>
</organism>
<keyword evidence="3" id="KW-0812">Transmembrane</keyword>
<feature type="domain" description="Sulfatase N-terminal" evidence="6">
    <location>
        <begin position="10"/>
        <end position="101"/>
    </location>
</feature>
<dbReference type="PANTHER" id="PTHR47371">
    <property type="entry name" value="LIPOTEICHOIC ACID SYNTHASE"/>
    <property type="match status" value="1"/>
</dbReference>
<dbReference type="InterPro" id="IPR017850">
    <property type="entry name" value="Alkaline_phosphatase_core_sf"/>
</dbReference>
<keyword evidence="2" id="KW-1003">Cell membrane</keyword>
<dbReference type="InterPro" id="IPR000917">
    <property type="entry name" value="Sulfatase_N"/>
</dbReference>
<dbReference type="HOGENOM" id="CLU_092790_0_0_6"/>
<evidence type="ECO:0000313" key="7">
    <source>
        <dbReference type="EMBL" id="AJE21571.1"/>
    </source>
</evidence>
<dbReference type="EMBL" id="CP010415">
    <property type="protein sequence ID" value="AJE21571.1"/>
    <property type="molecule type" value="Genomic_DNA"/>
</dbReference>
<accession>A0A0C4WMI7</accession>
<evidence type="ECO:0000313" key="8">
    <source>
        <dbReference type="Proteomes" id="UP000068210"/>
    </source>
</evidence>
<name>A0A0C4WMI7_9GAMM</name>
<dbReference type="PANTHER" id="PTHR47371:SF3">
    <property type="entry name" value="PHOSPHOGLYCEROL TRANSFERASE I"/>
    <property type="match status" value="1"/>
</dbReference>
<sequence>MAPVSGFGDLDQRLTAMRYADWALGRFFERASHSLYFKDTLFVVVGDHGFGSREQLTEMDLLRFNVPLLLIGPGVQEKFGTRRDIVGTQLDIVPTIMGRLGGAVRHQCWGRDLLDQPADSPGFGVIKPSGGDQTVALVSGDRVLVQPPGLAAKLYRYRLGSDPASQPLVAAPDEAALKRQLSAFLQAATASLLEDTAGVSDGKPAR</sequence>
<comment type="subcellular location">
    <subcellularLocation>
        <location evidence="1">Cell membrane</location>
        <topology evidence="1">Multi-pass membrane protein</topology>
    </subcellularLocation>
</comment>
<evidence type="ECO:0000256" key="5">
    <source>
        <dbReference type="ARBA" id="ARBA00023136"/>
    </source>
</evidence>
<evidence type="ECO:0000259" key="6">
    <source>
        <dbReference type="Pfam" id="PF00884"/>
    </source>
</evidence>